<dbReference type="InterPro" id="IPR023753">
    <property type="entry name" value="FAD/NAD-binding_dom"/>
</dbReference>
<dbReference type="EMBL" id="LR589636">
    <property type="protein sequence ID" value="VTP08019.1"/>
    <property type="molecule type" value="Genomic_DNA"/>
</dbReference>
<organism evidence="1">
    <name type="scientific">Mycolicibacterium smegmatis</name>
    <name type="common">Mycobacterium smegmatis</name>
    <dbReference type="NCBI Taxonomy" id="1772"/>
    <lineage>
        <taxon>Bacteria</taxon>
        <taxon>Bacillati</taxon>
        <taxon>Actinomycetota</taxon>
        <taxon>Actinomycetes</taxon>
        <taxon>Mycobacteriales</taxon>
        <taxon>Mycobacteriaceae</taxon>
        <taxon>Mycolicibacterium</taxon>
    </lineage>
</organism>
<dbReference type="KEGG" id="msn:LI99_25980"/>
<sequence>MSTSAETQDNQRVDTCDLCVVGAGIAGLNALFVASRYLRRDQKIVLLDRRDRVGGMWVDTYEYVRLHQPHPMFTAGNIEWTLGREPSYLPTKTEVLDHFRHCLDVIRKQVTVDARFGWEFLSDKEFGSGPGAGVRITCRVPDGTERIIKAPRLIKAYGVRFRPNAPMKLSSTRVRSVSPDTCDVRRGDIRDSDAPVWIIGGGKTGMDTAHTLITAQTGREVNLVAGSGTYFSCRDKLFPTGIRRWGGGRSINAMAEEMCSRFDGTNEGEVADWFRREFGVWLTPQTGNFLFGVLSEAENATIAAGLREVLMDHLVDVVDRDGSTEMVLRSGARRQVEDDSWIVNCTGYLLEGDHSYEPYLSAGGSVLSIQPRSAALHLTSYSAYFLTHLFLMDKLGDLPLYEADLVELWQKHRAVAPYALFTLVQYNLGLIADTVPGKVFRECGLDFARWYPWYRRTAAGLHFMRTHRRQSEHLRRSLDTVRERFGVRCGPLIEGEARASAVAAG</sequence>
<accession>A0A653FEV9</accession>
<proteinExistence type="predicted"/>
<dbReference type="Gene3D" id="3.50.50.60">
    <property type="entry name" value="FAD/NAD(P)-binding domain"/>
    <property type="match status" value="1"/>
</dbReference>
<evidence type="ECO:0000313" key="1">
    <source>
        <dbReference type="EMBL" id="VTP08019.1"/>
    </source>
</evidence>
<dbReference type="AlphaFoldDB" id="A0A653FEV9"/>
<dbReference type="GO" id="GO:0016491">
    <property type="term" value="F:oxidoreductase activity"/>
    <property type="evidence" value="ECO:0007669"/>
    <property type="project" value="InterPro"/>
</dbReference>
<dbReference type="InterPro" id="IPR036188">
    <property type="entry name" value="FAD/NAD-bd_sf"/>
</dbReference>
<gene>
    <name evidence="1" type="ORF">BIN_B_02343</name>
</gene>
<dbReference type="SUPFAM" id="SSF51905">
    <property type="entry name" value="FAD/NAD(P)-binding domain"/>
    <property type="match status" value="1"/>
</dbReference>
<dbReference type="Pfam" id="PF07992">
    <property type="entry name" value="Pyr_redox_2"/>
    <property type="match status" value="1"/>
</dbReference>
<dbReference type="PRINTS" id="PR00368">
    <property type="entry name" value="FADPNR"/>
</dbReference>
<dbReference type="OMA" id="GMWVDTY"/>
<protein>
    <submittedName>
        <fullName evidence="1">Uncharacterized protein</fullName>
    </submittedName>
</protein>
<dbReference type="KEGG" id="msh:LI98_25985"/>
<dbReference type="GeneID" id="93459911"/>
<dbReference type="RefSeq" id="WP_011730418.1">
    <property type="nucleotide sequence ID" value="NZ_CP009495.1"/>
</dbReference>
<name>A0A653FEV9_MYCSM</name>
<reference evidence="1" key="1">
    <citation type="submission" date="2019-05" db="EMBL/GenBank/DDBJ databases">
        <authorList>
            <person name="Naeem R."/>
            <person name="Antony C."/>
            <person name="Guan Q."/>
        </authorList>
    </citation>
    <scope>NUCLEOTIDE SEQUENCE</scope>
    <source>
        <strain evidence="1">1</strain>
    </source>
</reference>